<keyword evidence="7 8" id="KW-0472">Membrane</keyword>
<feature type="transmembrane region" description="Helical" evidence="8">
    <location>
        <begin position="307"/>
        <end position="330"/>
    </location>
</feature>
<feature type="transmembrane region" description="Helical" evidence="8">
    <location>
        <begin position="35"/>
        <end position="55"/>
    </location>
</feature>
<dbReference type="Pfam" id="PF08449">
    <property type="entry name" value="UAA"/>
    <property type="match status" value="2"/>
</dbReference>
<dbReference type="GO" id="GO:0005462">
    <property type="term" value="F:UDP-N-acetylglucosamine transmembrane transporter activity"/>
    <property type="evidence" value="ECO:0007669"/>
    <property type="project" value="TreeGrafter"/>
</dbReference>
<evidence type="ECO:0000256" key="4">
    <source>
        <dbReference type="ARBA" id="ARBA00022597"/>
    </source>
</evidence>
<evidence type="ECO:0000256" key="1">
    <source>
        <dbReference type="ARBA" id="ARBA00004127"/>
    </source>
</evidence>
<proteinExistence type="inferred from homology"/>
<feature type="transmembrane region" description="Helical" evidence="8">
    <location>
        <begin position="122"/>
        <end position="142"/>
    </location>
</feature>
<feature type="transmembrane region" description="Helical" evidence="8">
    <location>
        <begin position="540"/>
        <end position="559"/>
    </location>
</feature>
<dbReference type="InterPro" id="IPR037185">
    <property type="entry name" value="EmrE-like"/>
</dbReference>
<evidence type="ECO:0000256" key="5">
    <source>
        <dbReference type="ARBA" id="ARBA00022692"/>
    </source>
</evidence>
<keyword evidence="3" id="KW-0813">Transport</keyword>
<feature type="transmembrane region" description="Helical" evidence="8">
    <location>
        <begin position="404"/>
        <end position="421"/>
    </location>
</feature>
<feature type="transmembrane region" description="Helical" evidence="8">
    <location>
        <begin position="336"/>
        <end position="357"/>
    </location>
</feature>
<keyword evidence="10" id="KW-1185">Reference proteome</keyword>
<dbReference type="EMBL" id="CAJPEV010001856">
    <property type="protein sequence ID" value="CAG0894625.1"/>
    <property type="molecule type" value="Genomic_DNA"/>
</dbReference>
<feature type="transmembrane region" description="Helical" evidence="8">
    <location>
        <begin position="231"/>
        <end position="253"/>
    </location>
</feature>
<dbReference type="PANTHER" id="PTHR10778">
    <property type="entry name" value="SOLUTE CARRIER FAMILY 35 MEMBER B"/>
    <property type="match status" value="1"/>
</dbReference>
<evidence type="ECO:0000256" key="2">
    <source>
        <dbReference type="ARBA" id="ARBA00010694"/>
    </source>
</evidence>
<name>A0A7R8XIU2_9CRUS</name>
<dbReference type="EMBL" id="LR901373">
    <property type="protein sequence ID" value="CAD7248464.1"/>
    <property type="molecule type" value="Genomic_DNA"/>
</dbReference>
<evidence type="ECO:0008006" key="11">
    <source>
        <dbReference type="Google" id="ProtNLM"/>
    </source>
</evidence>
<feature type="transmembrane region" description="Helical" evidence="8">
    <location>
        <begin position="162"/>
        <end position="184"/>
    </location>
</feature>
<feature type="transmembrane region" description="Helical" evidence="8">
    <location>
        <begin position="513"/>
        <end position="534"/>
    </location>
</feature>
<keyword evidence="5 8" id="KW-0812">Transmembrane</keyword>
<evidence type="ECO:0000313" key="9">
    <source>
        <dbReference type="EMBL" id="CAD7248464.1"/>
    </source>
</evidence>
<dbReference type="InterPro" id="IPR013657">
    <property type="entry name" value="SCL35B1-4/HUT1"/>
</dbReference>
<feature type="transmembrane region" description="Helical" evidence="8">
    <location>
        <begin position="94"/>
        <end position="115"/>
    </location>
</feature>
<feature type="transmembrane region" description="Helical" evidence="8">
    <location>
        <begin position="7"/>
        <end position="29"/>
    </location>
</feature>
<feature type="transmembrane region" description="Helical" evidence="8">
    <location>
        <begin position="484"/>
        <end position="506"/>
    </location>
</feature>
<comment type="subcellular location">
    <subcellularLocation>
        <location evidence="1">Endomembrane system</location>
        <topology evidence="1">Multi-pass membrane protein</topology>
    </subcellularLocation>
</comment>
<dbReference type="GO" id="GO:0005464">
    <property type="term" value="F:UDP-xylose transmembrane transporter activity"/>
    <property type="evidence" value="ECO:0007669"/>
    <property type="project" value="TreeGrafter"/>
</dbReference>
<dbReference type="SUPFAM" id="SSF103481">
    <property type="entry name" value="Multidrug resistance efflux transporter EmrE"/>
    <property type="match status" value="1"/>
</dbReference>
<evidence type="ECO:0000256" key="8">
    <source>
        <dbReference type="SAM" id="Phobius"/>
    </source>
</evidence>
<dbReference type="GO" id="GO:0005789">
    <property type="term" value="C:endoplasmic reticulum membrane"/>
    <property type="evidence" value="ECO:0007669"/>
    <property type="project" value="TreeGrafter"/>
</dbReference>
<gene>
    <name evidence="9" type="ORF">DSTB1V02_LOCUS8276</name>
</gene>
<dbReference type="OrthoDB" id="999962at2759"/>
<feature type="transmembrane region" description="Helical" evidence="8">
    <location>
        <begin position="364"/>
        <end position="384"/>
    </location>
</feature>
<dbReference type="PROSITE" id="PS51257">
    <property type="entry name" value="PROKAR_LIPOPROTEIN"/>
    <property type="match status" value="1"/>
</dbReference>
<accession>A0A7R8XIU2</accession>
<organism evidence="9">
    <name type="scientific">Darwinula stevensoni</name>
    <dbReference type="NCBI Taxonomy" id="69355"/>
    <lineage>
        <taxon>Eukaryota</taxon>
        <taxon>Metazoa</taxon>
        <taxon>Ecdysozoa</taxon>
        <taxon>Arthropoda</taxon>
        <taxon>Crustacea</taxon>
        <taxon>Oligostraca</taxon>
        <taxon>Ostracoda</taxon>
        <taxon>Podocopa</taxon>
        <taxon>Podocopida</taxon>
        <taxon>Darwinulocopina</taxon>
        <taxon>Darwinuloidea</taxon>
        <taxon>Darwinulidae</taxon>
        <taxon>Darwinula</taxon>
    </lineage>
</organism>
<evidence type="ECO:0000256" key="7">
    <source>
        <dbReference type="ARBA" id="ARBA00023136"/>
    </source>
</evidence>
<feature type="transmembrane region" description="Helical" evidence="8">
    <location>
        <begin position="67"/>
        <end position="88"/>
    </location>
</feature>
<evidence type="ECO:0000313" key="10">
    <source>
        <dbReference type="Proteomes" id="UP000677054"/>
    </source>
</evidence>
<protein>
    <recommendedName>
        <fullName evidence="11">UDP-xylose and UDP-N-acetylglucosamine transporter</fullName>
    </recommendedName>
</protein>
<sequence length="574" mass="64395">MEKHMKLVLVLVGVFTGCCLTVGFIEMIVREAPDSTNMVTFSQFLIISAEGFIFTMDWGRKKSSVPLRYYVMIVLLFFSGSVANNWALSFHIALPLHMIFRSGSLIANMALGILLRNRRYSLVKYLSVVMITIGIIICTFASGKHLKQKTEEEHDDKGAAIFIQWLIGIALLTYSLLSAARLGIYQEDLYKTFGKHPSEVLFFSHALPLPGFLLFASDIWSQVRVFNSSPMINLTSFLGISFGIPRLWALLIFCNASQFDPGSAVLVTFAGFFINALIGFIFYANFGRKKNVVPLREIKVKFSQCPLPSRFYATMVAMFFTVNVANNYALNFNISIPLHLIFRSGSLLANMILGIIIRHRRYTLSKYLSVAMVTLGILICTFASGKNLSEETHHSPEKASSDFVTWLIGIGILSLALFMSARLGIYQETLAEKFGKHAQESVYYSHMLPLPAFLFFAVDMWSHLKILTNSDPVALPLVPFSVPSMLIILAAYAFSQYLCLSCVYTLTTECTSLTVTLVITLRKFISLVFSILYFKNTFTLSHWVGTVLVFGGTFLFVDLPSQIHKRISPAKKED</sequence>
<evidence type="ECO:0000256" key="3">
    <source>
        <dbReference type="ARBA" id="ARBA00022448"/>
    </source>
</evidence>
<dbReference type="PANTHER" id="PTHR10778:SF4">
    <property type="entry name" value="NUCLEOTIDE SUGAR TRANSPORTER SLC35B4"/>
    <property type="match status" value="1"/>
</dbReference>
<evidence type="ECO:0000256" key="6">
    <source>
        <dbReference type="ARBA" id="ARBA00022989"/>
    </source>
</evidence>
<dbReference type="AlphaFoldDB" id="A0A7R8XIU2"/>
<dbReference type="Proteomes" id="UP000677054">
    <property type="component" value="Unassembled WGS sequence"/>
</dbReference>
<comment type="similarity">
    <text evidence="2">Belongs to the nucleotide-sugar transporter family. SLC35B subfamily.</text>
</comment>
<dbReference type="GO" id="GO:0000139">
    <property type="term" value="C:Golgi membrane"/>
    <property type="evidence" value="ECO:0007669"/>
    <property type="project" value="TreeGrafter"/>
</dbReference>
<feature type="transmembrane region" description="Helical" evidence="8">
    <location>
        <begin position="265"/>
        <end position="286"/>
    </location>
</feature>
<feature type="transmembrane region" description="Helical" evidence="8">
    <location>
        <begin position="442"/>
        <end position="464"/>
    </location>
</feature>
<keyword evidence="6 8" id="KW-1133">Transmembrane helix</keyword>
<keyword evidence="4" id="KW-0762">Sugar transport</keyword>
<reference evidence="9" key="1">
    <citation type="submission" date="2020-11" db="EMBL/GenBank/DDBJ databases">
        <authorList>
            <person name="Tran Van P."/>
        </authorList>
    </citation>
    <scope>NUCLEOTIDE SEQUENCE</scope>
</reference>